<evidence type="ECO:0000313" key="1">
    <source>
        <dbReference type="EMBL" id="CAD7078916.1"/>
    </source>
</evidence>
<organism evidence="1 2">
    <name type="scientific">Hermetia illucens</name>
    <name type="common">Black soldier fly</name>
    <dbReference type="NCBI Taxonomy" id="343691"/>
    <lineage>
        <taxon>Eukaryota</taxon>
        <taxon>Metazoa</taxon>
        <taxon>Ecdysozoa</taxon>
        <taxon>Arthropoda</taxon>
        <taxon>Hexapoda</taxon>
        <taxon>Insecta</taxon>
        <taxon>Pterygota</taxon>
        <taxon>Neoptera</taxon>
        <taxon>Endopterygota</taxon>
        <taxon>Diptera</taxon>
        <taxon>Brachycera</taxon>
        <taxon>Stratiomyomorpha</taxon>
        <taxon>Stratiomyidae</taxon>
        <taxon>Hermetiinae</taxon>
        <taxon>Hermetia</taxon>
    </lineage>
</organism>
<dbReference type="FunCoup" id="A0A7R8YN52">
    <property type="interactions" value="6"/>
</dbReference>
<dbReference type="EMBL" id="LR899009">
    <property type="protein sequence ID" value="CAD7078916.1"/>
    <property type="molecule type" value="Genomic_DNA"/>
</dbReference>
<accession>A0A7R8YN52</accession>
<name>A0A7R8YN52_HERIL</name>
<dbReference type="OrthoDB" id="6579040at2759"/>
<dbReference type="Proteomes" id="UP000594454">
    <property type="component" value="Chromosome 1"/>
</dbReference>
<keyword evidence="2" id="KW-1185">Reference proteome</keyword>
<protein>
    <recommendedName>
        <fullName evidence="3">RAP domain-containing protein</fullName>
    </recommendedName>
</protein>
<sequence length="581" mass="66422">MLSLSRVVVQQFVLQNSKIIPRQISTIGALYAAFTTRDLLAGSHGEAGTLITRFVKHIALEKCKTDPLIPQKIKYSSFYPLTDFRSFRESLHEIETDQIPRLLIYTYTFKTNGDPQKVAQALNEIDSICLARINEMDHETLLSTLYALMFLLPNKITKFAFYPRAIQKLVAELGDDCPKERLVEICFYLGLWKKHRRSIELMKFIRDRHLERYVDKFTQMEFAIVSNALFKSSSVCDSPAFKERLVQEVAESAGIDDSILITFVKSLRLNRVQSDKVLNKVLSLKAEGRLDDMQFKGLVHILALFADGHYNNPKICTFFTQSCLNKLDAMTNDDNLAFNDMRAKDLSTFVWACASLGYDQLTPQDYDFLTEIILNKVRRDEYKYCPDELIDTVLSLWTLGHKSQDLVQAVFELRSIPTESVDRVKLDSRLELLKSCIQIEEPNWIRKPQKKSFDEQRPAPKYLIEKQPQLQNVFNIIEENKEELGVKNSQYVAAIHQLNIASILVELEDGKKCFVEVLEGNHMLKFEEKPVSIVGLKLRLLEHLGYSIVVVPPALTGDQILAALKDSLGANVDLGKEKLVS</sequence>
<gene>
    <name evidence="1" type="ORF">HERILL_LOCUS2157</name>
</gene>
<evidence type="ECO:0008006" key="3">
    <source>
        <dbReference type="Google" id="ProtNLM"/>
    </source>
</evidence>
<proteinExistence type="predicted"/>
<dbReference type="InParanoid" id="A0A7R8YN52"/>
<dbReference type="OMA" id="GHHSKQL"/>
<evidence type="ECO:0000313" key="2">
    <source>
        <dbReference type="Proteomes" id="UP000594454"/>
    </source>
</evidence>
<dbReference type="AlphaFoldDB" id="A0A7R8YN52"/>
<reference evidence="1 2" key="1">
    <citation type="submission" date="2020-11" db="EMBL/GenBank/DDBJ databases">
        <authorList>
            <person name="Wallbank WR R."/>
            <person name="Pardo Diaz C."/>
            <person name="Kozak K."/>
            <person name="Martin S."/>
            <person name="Jiggins C."/>
            <person name="Moest M."/>
            <person name="Warren A I."/>
            <person name="Generalovic N T."/>
            <person name="Byers J.R.P. K."/>
            <person name="Montejo-Kovacevich G."/>
            <person name="Yen C E."/>
        </authorList>
    </citation>
    <scope>NUCLEOTIDE SEQUENCE [LARGE SCALE GENOMIC DNA]</scope>
</reference>